<evidence type="ECO:0000313" key="3">
    <source>
        <dbReference type="EMBL" id="MBC9178407.1"/>
    </source>
</evidence>
<organism evidence="3 4">
    <name type="scientific">Pseudoroseomonas ludipueritiae</name>
    <dbReference type="NCBI Taxonomy" id="198093"/>
    <lineage>
        <taxon>Bacteria</taxon>
        <taxon>Pseudomonadati</taxon>
        <taxon>Pseudomonadota</taxon>
        <taxon>Alphaproteobacteria</taxon>
        <taxon>Acetobacterales</taxon>
        <taxon>Acetobacteraceae</taxon>
        <taxon>Pseudoroseomonas</taxon>
    </lineage>
</organism>
<dbReference type="EMBL" id="JACTUZ010000076">
    <property type="protein sequence ID" value="MBC9178407.1"/>
    <property type="molecule type" value="Genomic_DNA"/>
</dbReference>
<sequence length="76" mass="7832">MSASDNSSPLAGLSVLVVEDHFLIAEEMCALVERLGGTVIGPMSKVSAALGALETAKPDLALLDVNLRGGAGLRRR</sequence>
<accession>A0ABR7RA02</accession>
<feature type="domain" description="Response regulatory" evidence="2">
    <location>
        <begin position="14"/>
        <end position="76"/>
    </location>
</feature>
<dbReference type="InterPro" id="IPR011006">
    <property type="entry name" value="CheY-like_superfamily"/>
</dbReference>
<gene>
    <name evidence="3" type="ORF">IBL25_15790</name>
</gene>
<dbReference type="SUPFAM" id="SSF52172">
    <property type="entry name" value="CheY-like"/>
    <property type="match status" value="1"/>
</dbReference>
<keyword evidence="1" id="KW-0597">Phosphoprotein</keyword>
<reference evidence="3 4" key="1">
    <citation type="journal article" date="2009" name="Int. J. Syst. Evol. Microbiol.">
        <title>Transfer of Teichococcus ludipueritiae and Muricoccus roseus to the genus Roseomonas, as Roseomonas ludipueritiae comb. nov. and Roseomonas rosea comb. nov., respectively, and emended description of the genus Roseomonas.</title>
        <authorList>
            <person name="Sanchez-Porro C."/>
            <person name="Gallego V."/>
            <person name="Busse H.J."/>
            <person name="Kampfer P."/>
            <person name="Ventosa A."/>
        </authorList>
    </citation>
    <scope>NUCLEOTIDE SEQUENCE [LARGE SCALE GENOMIC DNA]</scope>
    <source>
        <strain evidence="3 4">DSM 14915</strain>
    </source>
</reference>
<evidence type="ECO:0000313" key="4">
    <source>
        <dbReference type="Proteomes" id="UP000603940"/>
    </source>
</evidence>
<name>A0ABR7RA02_9PROT</name>
<feature type="modified residue" description="4-aspartylphosphate" evidence="1">
    <location>
        <position position="64"/>
    </location>
</feature>
<dbReference type="Proteomes" id="UP000603940">
    <property type="component" value="Unassembled WGS sequence"/>
</dbReference>
<comment type="caution">
    <text evidence="3">The sequence shown here is derived from an EMBL/GenBank/DDBJ whole genome shotgun (WGS) entry which is preliminary data.</text>
</comment>
<dbReference type="InterPro" id="IPR001789">
    <property type="entry name" value="Sig_transdc_resp-reg_receiver"/>
</dbReference>
<protein>
    <submittedName>
        <fullName evidence="3">Response regulator</fullName>
    </submittedName>
</protein>
<keyword evidence="4" id="KW-1185">Reference proteome</keyword>
<proteinExistence type="predicted"/>
<evidence type="ECO:0000259" key="2">
    <source>
        <dbReference type="PROSITE" id="PS50110"/>
    </source>
</evidence>
<evidence type="ECO:0000256" key="1">
    <source>
        <dbReference type="PROSITE-ProRule" id="PRU00169"/>
    </source>
</evidence>
<dbReference type="Pfam" id="PF00072">
    <property type="entry name" value="Response_reg"/>
    <property type="match status" value="1"/>
</dbReference>
<dbReference type="Gene3D" id="3.40.50.2300">
    <property type="match status" value="1"/>
</dbReference>
<dbReference type="PROSITE" id="PS50110">
    <property type="entry name" value="RESPONSE_REGULATORY"/>
    <property type="match status" value="1"/>
</dbReference>